<dbReference type="GO" id="GO:0009254">
    <property type="term" value="P:peptidoglycan turnover"/>
    <property type="evidence" value="ECO:0007669"/>
    <property type="project" value="TreeGrafter"/>
</dbReference>
<evidence type="ECO:0000256" key="4">
    <source>
        <dbReference type="ARBA" id="ARBA00023316"/>
    </source>
</evidence>
<gene>
    <name evidence="7" type="ORF">FJV41_29195</name>
</gene>
<keyword evidence="4" id="KW-0961">Cell wall biogenesis/degradation</keyword>
<dbReference type="SUPFAM" id="SSF55846">
    <property type="entry name" value="N-acetylmuramoyl-L-alanine amidase-like"/>
    <property type="match status" value="1"/>
</dbReference>
<dbReference type="PANTHER" id="PTHR30417">
    <property type="entry name" value="N-ACETYLMURAMOYL-L-ALANINE AMIDASE AMID"/>
    <property type="match status" value="1"/>
</dbReference>
<evidence type="ECO:0000256" key="3">
    <source>
        <dbReference type="ARBA" id="ARBA00022801"/>
    </source>
</evidence>
<reference evidence="7 8" key="1">
    <citation type="submission" date="2019-06" db="EMBL/GenBank/DDBJ databases">
        <authorList>
            <person name="Livingstone P."/>
            <person name="Whitworth D."/>
        </authorList>
    </citation>
    <scope>NUCLEOTIDE SEQUENCE [LARGE SCALE GENOMIC DNA]</scope>
    <source>
        <strain evidence="7 8">AM401</strain>
    </source>
</reference>
<keyword evidence="3" id="KW-0378">Hydrolase</keyword>
<dbReference type="InterPro" id="IPR051206">
    <property type="entry name" value="NAMLAA_amidase_2"/>
</dbReference>
<feature type="compositionally biased region" description="Pro residues" evidence="5">
    <location>
        <begin position="52"/>
        <end position="70"/>
    </location>
</feature>
<dbReference type="InterPro" id="IPR002502">
    <property type="entry name" value="Amidase_domain"/>
</dbReference>
<sequence>MVAPLQRFVQNTLLRPFRSEEPRPPPPPPQPTAGPTPKPVDSFEQPKAARPTPSPSPGPSPTPPAAPQPLTPLSTDPTNPTPEMVVRPSKNFNDRPAGQDIDSIVLHHTADPSDESSLETLTGKPTSVMGWLESKYKDLTGRGDVSSHYLIGKDGTIYQLVGDEKRAWHAGEGSLPGKPGDVNDRSIGIEIVNEGDGKDGYTEAQYKALEQLVPYLAKRYDVPGDNLVGHKDITDKKQDPSPNFDFDRIRRATEAKN</sequence>
<dbReference type="PANTHER" id="PTHR30417:SF1">
    <property type="entry name" value="N-ACETYLMURAMOYL-L-ALANINE AMIDASE AMID"/>
    <property type="match status" value="1"/>
</dbReference>
<comment type="caution">
    <text evidence="7">The sequence shown here is derived from an EMBL/GenBank/DDBJ whole genome shotgun (WGS) entry which is preliminary data.</text>
</comment>
<dbReference type="Proteomes" id="UP000315369">
    <property type="component" value="Unassembled WGS sequence"/>
</dbReference>
<dbReference type="GO" id="GO:0071555">
    <property type="term" value="P:cell wall organization"/>
    <property type="evidence" value="ECO:0007669"/>
    <property type="project" value="UniProtKB-KW"/>
</dbReference>
<dbReference type="Pfam" id="PF01510">
    <property type="entry name" value="Amidase_2"/>
    <property type="match status" value="1"/>
</dbReference>
<dbReference type="InterPro" id="IPR036505">
    <property type="entry name" value="Amidase/PGRP_sf"/>
</dbReference>
<dbReference type="SMART" id="SM00644">
    <property type="entry name" value="Ami_2"/>
    <property type="match status" value="1"/>
</dbReference>
<comment type="catalytic activity">
    <reaction evidence="1">
        <text>Hydrolyzes the link between N-acetylmuramoyl residues and L-amino acid residues in certain cell-wall glycopeptides.</text>
        <dbReference type="EC" id="3.5.1.28"/>
    </reaction>
</comment>
<dbReference type="CDD" id="cd06583">
    <property type="entry name" value="PGRP"/>
    <property type="match status" value="1"/>
</dbReference>
<evidence type="ECO:0000256" key="5">
    <source>
        <dbReference type="SAM" id="MobiDB-lite"/>
    </source>
</evidence>
<dbReference type="GO" id="GO:0009253">
    <property type="term" value="P:peptidoglycan catabolic process"/>
    <property type="evidence" value="ECO:0007669"/>
    <property type="project" value="InterPro"/>
</dbReference>
<proteinExistence type="predicted"/>
<dbReference type="OrthoDB" id="5178799at2"/>
<name>A0A540WU27_9BACT</name>
<dbReference type="RefSeq" id="WP_141645854.1">
    <property type="nucleotide sequence ID" value="NZ_VIFM01000140.1"/>
</dbReference>
<evidence type="ECO:0000313" key="7">
    <source>
        <dbReference type="EMBL" id="TQF12417.1"/>
    </source>
</evidence>
<feature type="domain" description="N-acetylmuramoyl-L-alanine amidase" evidence="6">
    <location>
        <begin position="89"/>
        <end position="241"/>
    </location>
</feature>
<evidence type="ECO:0000259" key="6">
    <source>
        <dbReference type="SMART" id="SM00644"/>
    </source>
</evidence>
<dbReference type="GO" id="GO:0008745">
    <property type="term" value="F:N-acetylmuramoyl-L-alanine amidase activity"/>
    <property type="evidence" value="ECO:0007669"/>
    <property type="project" value="UniProtKB-EC"/>
</dbReference>
<evidence type="ECO:0000256" key="2">
    <source>
        <dbReference type="ARBA" id="ARBA00011901"/>
    </source>
</evidence>
<feature type="region of interest" description="Disordered" evidence="5">
    <location>
        <begin position="1"/>
        <end position="122"/>
    </location>
</feature>
<feature type="compositionally biased region" description="Pro residues" evidence="5">
    <location>
        <begin position="24"/>
        <end position="38"/>
    </location>
</feature>
<feature type="region of interest" description="Disordered" evidence="5">
    <location>
        <begin position="227"/>
        <end position="257"/>
    </location>
</feature>
<dbReference type="EMBL" id="VIFM01000140">
    <property type="protein sequence ID" value="TQF12417.1"/>
    <property type="molecule type" value="Genomic_DNA"/>
</dbReference>
<dbReference type="Gene3D" id="3.40.80.10">
    <property type="entry name" value="Peptidoglycan recognition protein-like"/>
    <property type="match status" value="1"/>
</dbReference>
<protein>
    <recommendedName>
        <fullName evidence="2">N-acetylmuramoyl-L-alanine amidase</fullName>
        <ecNumber evidence="2">3.5.1.28</ecNumber>
    </recommendedName>
</protein>
<keyword evidence="8" id="KW-1185">Reference proteome</keyword>
<evidence type="ECO:0000313" key="8">
    <source>
        <dbReference type="Proteomes" id="UP000315369"/>
    </source>
</evidence>
<accession>A0A540WU27</accession>
<organism evidence="7 8">
    <name type="scientific">Myxococcus llanfairpwllgwyngyllgogerychwyrndrobwllllantysiliogogogochensis</name>
    <dbReference type="NCBI Taxonomy" id="2590453"/>
    <lineage>
        <taxon>Bacteria</taxon>
        <taxon>Pseudomonadati</taxon>
        <taxon>Myxococcota</taxon>
        <taxon>Myxococcia</taxon>
        <taxon>Myxococcales</taxon>
        <taxon>Cystobacterineae</taxon>
        <taxon>Myxococcaceae</taxon>
        <taxon>Myxococcus</taxon>
    </lineage>
</organism>
<dbReference type="AlphaFoldDB" id="A0A540WU27"/>
<evidence type="ECO:0000256" key="1">
    <source>
        <dbReference type="ARBA" id="ARBA00001561"/>
    </source>
</evidence>
<dbReference type="EC" id="3.5.1.28" evidence="2"/>